<evidence type="ECO:0000313" key="4">
    <source>
        <dbReference type="EMBL" id="OGY26401.1"/>
    </source>
</evidence>
<dbReference type="SUPFAM" id="SSF53756">
    <property type="entry name" value="UDP-Glycosyltransferase/glycogen phosphorylase"/>
    <property type="match status" value="1"/>
</dbReference>
<evidence type="ECO:0000313" key="5">
    <source>
        <dbReference type="Proteomes" id="UP000176645"/>
    </source>
</evidence>
<dbReference type="Proteomes" id="UP000176645">
    <property type="component" value="Unassembled WGS sequence"/>
</dbReference>
<feature type="domain" description="Glycosyl transferase family 1" evidence="2">
    <location>
        <begin position="182"/>
        <end position="345"/>
    </location>
</feature>
<dbReference type="Pfam" id="PF00534">
    <property type="entry name" value="Glycos_transf_1"/>
    <property type="match status" value="1"/>
</dbReference>
<keyword evidence="1" id="KW-0808">Transferase</keyword>
<evidence type="ECO:0008006" key="6">
    <source>
        <dbReference type="Google" id="ProtNLM"/>
    </source>
</evidence>
<proteinExistence type="predicted"/>
<dbReference type="PANTHER" id="PTHR46401:SF2">
    <property type="entry name" value="GLYCOSYLTRANSFERASE WBBK-RELATED"/>
    <property type="match status" value="1"/>
</dbReference>
<gene>
    <name evidence="4" type="ORF">A2Z42_04525</name>
</gene>
<dbReference type="InterPro" id="IPR001296">
    <property type="entry name" value="Glyco_trans_1"/>
</dbReference>
<name>A0A1G1WFK7_9BACT</name>
<dbReference type="FunFam" id="3.40.50.2000:FF:000119">
    <property type="entry name" value="Glycosyl transferase group 1"/>
    <property type="match status" value="1"/>
</dbReference>
<protein>
    <recommendedName>
        <fullName evidence="6">Glycosyl transferase family 1 domain-containing protein</fullName>
    </recommendedName>
</protein>
<evidence type="ECO:0000259" key="3">
    <source>
        <dbReference type="Pfam" id="PF13439"/>
    </source>
</evidence>
<dbReference type="CDD" id="cd03809">
    <property type="entry name" value="GT4_MtfB-like"/>
    <property type="match status" value="1"/>
</dbReference>
<reference evidence="4 5" key="1">
    <citation type="journal article" date="2016" name="Nat. Commun.">
        <title>Thousands of microbial genomes shed light on interconnected biogeochemical processes in an aquifer system.</title>
        <authorList>
            <person name="Anantharaman K."/>
            <person name="Brown C.T."/>
            <person name="Hug L.A."/>
            <person name="Sharon I."/>
            <person name="Castelle C.J."/>
            <person name="Probst A.J."/>
            <person name="Thomas B.C."/>
            <person name="Singh A."/>
            <person name="Wilkins M.J."/>
            <person name="Karaoz U."/>
            <person name="Brodie E.L."/>
            <person name="Williams K.H."/>
            <person name="Hubbard S.S."/>
            <person name="Banfield J.F."/>
        </authorList>
    </citation>
    <scope>NUCLEOTIDE SEQUENCE [LARGE SCALE GENOMIC DNA]</scope>
</reference>
<dbReference type="AlphaFoldDB" id="A0A1G1WFK7"/>
<dbReference type="Pfam" id="PF13439">
    <property type="entry name" value="Glyco_transf_4"/>
    <property type="match status" value="1"/>
</dbReference>
<organism evidence="4 5">
    <name type="scientific">Candidatus Woykebacteria bacterium RBG_19FT_COMBO_43_10</name>
    <dbReference type="NCBI Taxonomy" id="1802598"/>
    <lineage>
        <taxon>Bacteria</taxon>
        <taxon>Candidatus Woykeibacteriota</taxon>
    </lineage>
</organism>
<accession>A0A1G1WFK7</accession>
<dbReference type="GO" id="GO:0016757">
    <property type="term" value="F:glycosyltransferase activity"/>
    <property type="evidence" value="ECO:0007669"/>
    <property type="project" value="InterPro"/>
</dbReference>
<dbReference type="Gene3D" id="3.40.50.2000">
    <property type="entry name" value="Glycogen Phosphorylase B"/>
    <property type="match status" value="2"/>
</dbReference>
<dbReference type="EMBL" id="MHCU01000070">
    <property type="protein sequence ID" value="OGY26401.1"/>
    <property type="molecule type" value="Genomic_DNA"/>
</dbReference>
<comment type="caution">
    <text evidence="4">The sequence shown here is derived from an EMBL/GenBank/DDBJ whole genome shotgun (WGS) entry which is preliminary data.</text>
</comment>
<feature type="domain" description="Glycosyltransferase subfamily 4-like N-terminal" evidence="3">
    <location>
        <begin position="17"/>
        <end position="171"/>
    </location>
</feature>
<dbReference type="PANTHER" id="PTHR46401">
    <property type="entry name" value="GLYCOSYLTRANSFERASE WBBK-RELATED"/>
    <property type="match status" value="1"/>
</dbReference>
<dbReference type="InterPro" id="IPR028098">
    <property type="entry name" value="Glyco_trans_4-like_N"/>
</dbReference>
<dbReference type="GO" id="GO:0009103">
    <property type="term" value="P:lipopolysaccharide biosynthetic process"/>
    <property type="evidence" value="ECO:0007669"/>
    <property type="project" value="TreeGrafter"/>
</dbReference>
<sequence length="379" mass="43008">MIVGIDASRIAREDKTGTENYSANIIKALAQVDRKNHYVLYFNKIPRFFEIGQTNFSTRVLPATRFWTQGRLAFECFLRPPDILFVPAHTIPVIRRPILKTVVTVHDLGAQFLAEYHQYPQKIYLNWSTEYVAKFATHLISISKSTKKDLMSTLKVPGKKISVVYEGVDRDVFYPRTKEEIERVKVKYGLTKRYFIYVGTIQPRKNLVRLITAFARAKLRETDLVLVGSQGWLTDEINAAPKKFSVSNHVRFLGYVDNEDLPTLYSGALGLTFPSLYEGFGLPILEAFACDCPVLTSETGATAEIAQTAAFLVDPLDTEAIAKGIKKLATDRALRAELRKKGRERTVGFSWEKTAEQTIKVFEKVYRNNVKGQIPNAKR</sequence>
<evidence type="ECO:0000259" key="2">
    <source>
        <dbReference type="Pfam" id="PF00534"/>
    </source>
</evidence>
<evidence type="ECO:0000256" key="1">
    <source>
        <dbReference type="ARBA" id="ARBA00022679"/>
    </source>
</evidence>